<accession>A0A1A9WT96</accession>
<evidence type="ECO:0000313" key="6">
    <source>
        <dbReference type="EnsemblMetazoa" id="GBRI031147-PA"/>
    </source>
</evidence>
<dbReference type="Pfam" id="PF03452">
    <property type="entry name" value="Anp1"/>
    <property type="match status" value="1"/>
</dbReference>
<feature type="chain" id="PRO_5008400716" description="Glycosyl transferase family 25 domain-containing protein" evidence="4">
    <location>
        <begin position="24"/>
        <end position="632"/>
    </location>
</feature>
<dbReference type="InterPro" id="IPR029044">
    <property type="entry name" value="Nucleotide-diphossugar_trans"/>
</dbReference>
<dbReference type="CDD" id="cd06532">
    <property type="entry name" value="Glyco_transf_25"/>
    <property type="match status" value="1"/>
</dbReference>
<sequence>MIKAPYIFLLLLGVFYQINRNFGDSLEDMKRLLPNDLFEISPSIVVVILVRNKAHILPMFLTYFEQLDYPKDRISLWIRSDHNFDNSIEILEAWLQIAQSKYHSVNVEFDNTTQQHQNESSPFDWPQTRFEHVIKLKGEALNYAKKIWADYIFYLDADVLLTSPATLRNLVNLKLPLVAPMLLSESLYSNFWCGMSSTYYYIRTDDYIKIYNVKEEGIFKVMMIHSAVLIDLNYKGAQYLTFDREELRKQQKNDLNWSSTLGPLCRRPYDGPLDDIIVFAMSANCSKIPMFVTNELAFGYILQPLDSTDSLSQDFKQLINIKTNMVHDLDEIKEVNEYLKKYEPTVKKDKMSLDHIYLINLERRPERRRKMLKLFKILGLEVEYFPAIDGKKLDHNKIQEMGIKFMPGYEDPYHHRPMTMGEIGCFLSHFNIWQNIVEKNQGEVLILEDDIRFEPYFKENAKRIIKQARNLKEYDLIYFGRKRLKDESEPPVKGTDNLVHVGYSYWTLGYVLTLKGARKLLDAQPLQNLLPVDEFLPIMFDRHPVKNWSSVYTRRDLIAYSSAPLLLYPSHYTGDVGYISDTEDSVLLNNESSLNNTHFNQAQLKSDRELDFIQMKRENTQSHMKSTAKDEL</sequence>
<dbReference type="InterPro" id="IPR002654">
    <property type="entry name" value="Glyco_trans_25"/>
</dbReference>
<dbReference type="InterPro" id="IPR050757">
    <property type="entry name" value="Collagen_mod_GT25"/>
</dbReference>
<evidence type="ECO:0000259" key="5">
    <source>
        <dbReference type="Pfam" id="PF01755"/>
    </source>
</evidence>
<dbReference type="SUPFAM" id="SSF53448">
    <property type="entry name" value="Nucleotide-diphospho-sugar transferases"/>
    <property type="match status" value="1"/>
</dbReference>
<evidence type="ECO:0000256" key="4">
    <source>
        <dbReference type="SAM" id="SignalP"/>
    </source>
</evidence>
<keyword evidence="7" id="KW-1185">Reference proteome</keyword>
<dbReference type="VEuPathDB" id="VectorBase:GBRI031147"/>
<reference evidence="6" key="2">
    <citation type="submission" date="2020-05" db="UniProtKB">
        <authorList>
            <consortium name="EnsemblMetazoa"/>
        </authorList>
    </citation>
    <scope>IDENTIFICATION</scope>
    <source>
        <strain evidence="6">IAEA</strain>
    </source>
</reference>
<dbReference type="PANTHER" id="PTHR10730:SF53">
    <property type="entry name" value="GLYCOSYLTRANSFERASE 25 FAMILY MEMBER"/>
    <property type="match status" value="1"/>
</dbReference>
<keyword evidence="4" id="KW-0732">Signal</keyword>
<dbReference type="Gene3D" id="3.90.550.10">
    <property type="entry name" value="Spore Coat Polysaccharide Biosynthesis Protein SpsA, Chain A"/>
    <property type="match status" value="1"/>
</dbReference>
<evidence type="ECO:0000313" key="7">
    <source>
        <dbReference type="Proteomes" id="UP000091820"/>
    </source>
</evidence>
<evidence type="ECO:0000256" key="1">
    <source>
        <dbReference type="ARBA" id="ARBA00006721"/>
    </source>
</evidence>
<feature type="domain" description="Glycosyl transferase family 25" evidence="5">
    <location>
        <begin position="355"/>
        <end position="535"/>
    </location>
</feature>
<protein>
    <recommendedName>
        <fullName evidence="5">Glycosyl transferase family 25 domain-containing protein</fullName>
    </recommendedName>
</protein>
<dbReference type="Pfam" id="PF01755">
    <property type="entry name" value="Glyco_transf_25"/>
    <property type="match status" value="1"/>
</dbReference>
<dbReference type="Proteomes" id="UP000091820">
    <property type="component" value="Unassembled WGS sequence"/>
</dbReference>
<dbReference type="PANTHER" id="PTHR10730">
    <property type="entry name" value="PROCOLLAGEN-LYSINE,2-OXOGLUTARATE 5-DIOXYGENASE/GLYCOSYLTRANSFERASE 25 FAMILY MEMBER"/>
    <property type="match status" value="1"/>
</dbReference>
<keyword evidence="3" id="KW-0808">Transferase</keyword>
<feature type="signal peptide" evidence="4">
    <location>
        <begin position="1"/>
        <end position="23"/>
    </location>
</feature>
<comment type="similarity">
    <text evidence="1">Belongs to the glycosyltransferase 25 family.</text>
</comment>
<evidence type="ECO:0000256" key="3">
    <source>
        <dbReference type="ARBA" id="ARBA00022679"/>
    </source>
</evidence>
<dbReference type="GO" id="GO:0050211">
    <property type="term" value="F:procollagen galactosyltransferase activity"/>
    <property type="evidence" value="ECO:0007669"/>
    <property type="project" value="TreeGrafter"/>
</dbReference>
<proteinExistence type="inferred from homology"/>
<keyword evidence="2" id="KW-0328">Glycosyltransferase</keyword>
<reference evidence="7" key="1">
    <citation type="submission" date="2014-03" db="EMBL/GenBank/DDBJ databases">
        <authorList>
            <person name="Aksoy S."/>
            <person name="Warren W."/>
            <person name="Wilson R.K."/>
        </authorList>
    </citation>
    <scope>NUCLEOTIDE SEQUENCE [LARGE SCALE GENOMIC DNA]</scope>
    <source>
        <strain evidence="7">IAEA</strain>
    </source>
</reference>
<dbReference type="AlphaFoldDB" id="A0A1A9WT96"/>
<name>A0A1A9WT96_9MUSC</name>
<organism evidence="6 7">
    <name type="scientific">Glossina brevipalpis</name>
    <dbReference type="NCBI Taxonomy" id="37001"/>
    <lineage>
        <taxon>Eukaryota</taxon>
        <taxon>Metazoa</taxon>
        <taxon>Ecdysozoa</taxon>
        <taxon>Arthropoda</taxon>
        <taxon>Hexapoda</taxon>
        <taxon>Insecta</taxon>
        <taxon>Pterygota</taxon>
        <taxon>Neoptera</taxon>
        <taxon>Endopterygota</taxon>
        <taxon>Diptera</taxon>
        <taxon>Brachycera</taxon>
        <taxon>Muscomorpha</taxon>
        <taxon>Hippoboscoidea</taxon>
        <taxon>Glossinidae</taxon>
        <taxon>Glossina</taxon>
    </lineage>
</organism>
<dbReference type="STRING" id="37001.A0A1A9WT96"/>
<dbReference type="EnsemblMetazoa" id="GBRI031147-RA">
    <property type="protein sequence ID" value="GBRI031147-PA"/>
    <property type="gene ID" value="GBRI031147"/>
</dbReference>
<evidence type="ECO:0000256" key="2">
    <source>
        <dbReference type="ARBA" id="ARBA00022676"/>
    </source>
</evidence>